<evidence type="ECO:0000313" key="2">
    <source>
        <dbReference type="RefSeq" id="XP_045562142.1"/>
    </source>
</evidence>
<organism evidence="1 2">
    <name type="scientific">Salmo salar</name>
    <name type="common">Atlantic salmon</name>
    <dbReference type="NCBI Taxonomy" id="8030"/>
    <lineage>
        <taxon>Eukaryota</taxon>
        <taxon>Metazoa</taxon>
        <taxon>Chordata</taxon>
        <taxon>Craniata</taxon>
        <taxon>Vertebrata</taxon>
        <taxon>Euteleostomi</taxon>
        <taxon>Actinopterygii</taxon>
        <taxon>Neopterygii</taxon>
        <taxon>Teleostei</taxon>
        <taxon>Protacanthopterygii</taxon>
        <taxon>Salmoniformes</taxon>
        <taxon>Salmonidae</taxon>
        <taxon>Salmoninae</taxon>
        <taxon>Salmo</taxon>
    </lineage>
</organism>
<proteinExistence type="predicted"/>
<keyword evidence="1" id="KW-1185">Reference proteome</keyword>
<protein>
    <submittedName>
        <fullName evidence="2">Polyamine deacetylase HDAC10</fullName>
    </submittedName>
</protein>
<name>A0ABM3DTM9_SALSA</name>
<gene>
    <name evidence="2" type="primary">LOC106584454</name>
</gene>
<evidence type="ECO:0000313" key="1">
    <source>
        <dbReference type="Proteomes" id="UP001652741"/>
    </source>
</evidence>
<reference evidence="2" key="1">
    <citation type="submission" date="2025-08" db="UniProtKB">
        <authorList>
            <consortium name="RefSeq"/>
        </authorList>
    </citation>
    <scope>IDENTIFICATION</scope>
</reference>
<dbReference type="RefSeq" id="XP_045562142.1">
    <property type="nucleotide sequence ID" value="XM_045706186.1"/>
</dbReference>
<accession>A0ABM3DTM9</accession>
<dbReference type="GeneID" id="106584454"/>
<dbReference type="Proteomes" id="UP001652741">
    <property type="component" value="Chromosome ssa23"/>
</dbReference>
<sequence>MGKEKGAGFNSNVGMENSDYLSVFFHVLLPVAYEVIGGVPGGWADPGIHHRERYDPGLVLLAREPSCGFGEAAWAQIISLLQGLAQGHTLALLQEGEEGDVGATAASPLGDPALSLRPLGTPLPENVEAMERLRQRLQTHWGLLQTADALGKEAKNKGQNQNQY</sequence>